<reference evidence="1 2" key="1">
    <citation type="journal article" date="2014" name="Genome Announc.">
        <title>Draft Genome Sequences of Marinobacter similis A3d10T and Marinobacter salarius R9SW1T.</title>
        <authorList>
            <person name="Ivanova E.P."/>
            <person name="Ng H.J."/>
            <person name="Webb H.K."/>
            <person name="Feng G."/>
            <person name="Oshima K."/>
            <person name="Hattori M."/>
            <person name="Ohkuma M."/>
            <person name="Sergeev A.F."/>
            <person name="Mikhailov V.V."/>
            <person name="Crawford R.J."/>
            <person name="Sawabe T."/>
        </authorList>
    </citation>
    <scope>NUCLEOTIDE SEQUENCE [LARGE SCALE GENOMIC DNA]</scope>
    <source>
        <strain evidence="2">A3d10 and R9SW1</strain>
    </source>
</reference>
<sequence>MIPRDDHVLLHLTGTQYYERLDEPELDRLRGYWNMSQPSESDRVYRGEYLAALVIEEFQKTSDLPVNVADLEELTGHIRSFASPRYREGYEKGIHDHDAALIVSTLWPAIQSAGLLRFSPRSRALATLFWAELSQQQALARQIRARCLSAGILSRLMQSNELRQSLEQELGPKLSEFVEAHGLLLADKGSAERTLIDSAAQYLVRQLAEETDTFEITRYASELASGFTEA</sequence>
<evidence type="ECO:0000313" key="2">
    <source>
        <dbReference type="Proteomes" id="UP000035081"/>
    </source>
</evidence>
<evidence type="ECO:0000313" key="1">
    <source>
        <dbReference type="EMBL" id="AHI33354.1"/>
    </source>
</evidence>
<dbReference type="EMBL" id="CP007152">
    <property type="protein sequence ID" value="AHI33354.1"/>
    <property type="molecule type" value="Genomic_DNA"/>
</dbReference>
<proteinExistence type="predicted"/>
<dbReference type="HOGENOM" id="CLU_1203673_0_0_6"/>
<organism evidence="1 2">
    <name type="scientific">Marinobacter salarius</name>
    <dbReference type="NCBI Taxonomy" id="1420917"/>
    <lineage>
        <taxon>Bacteria</taxon>
        <taxon>Pseudomonadati</taxon>
        <taxon>Pseudomonadota</taxon>
        <taxon>Gammaproteobacteria</taxon>
        <taxon>Pseudomonadales</taxon>
        <taxon>Marinobacteraceae</taxon>
        <taxon>Marinobacter</taxon>
    </lineage>
</organism>
<dbReference type="AlphaFoldDB" id="W5YWU9"/>
<dbReference type="Proteomes" id="UP000035081">
    <property type="component" value="Chromosome"/>
</dbReference>
<dbReference type="KEGG" id="msr:AU15_18275"/>
<gene>
    <name evidence="1" type="ORF">AU15_18275</name>
</gene>
<accession>W5YWU9</accession>
<name>W5YWU9_9GAMM</name>
<protein>
    <submittedName>
        <fullName evidence="1">Uncharacterized protein</fullName>
    </submittedName>
</protein>